<reference evidence="2 3" key="1">
    <citation type="submission" date="2017-08" db="EMBL/GenBank/DDBJ databases">
        <title>USMARCv1.0.</title>
        <authorList>
            <person name="Hannum G.I."/>
            <person name="Koren S."/>
            <person name="Schroeder S.G."/>
            <person name="Chin S.C."/>
            <person name="Nonneman D.J."/>
            <person name="Becker S.A."/>
            <person name="Rosen B.D."/>
            <person name="Bickhart D.M."/>
            <person name="Putnam N.H."/>
            <person name="Green R.E."/>
            <person name="Tuggle C.K."/>
            <person name="Liu H."/>
            <person name="Rohrer G.A."/>
            <person name="Warr A."/>
            <person name="Hall R."/>
            <person name="Kim K."/>
            <person name="Hume D.A."/>
            <person name="Talbot R."/>
            <person name="Chow W."/>
            <person name="Howe K."/>
            <person name="Schwartz A.S."/>
            <person name="Watson M."/>
            <person name="Archibald A.L."/>
            <person name="Phillippy A.M."/>
            <person name="Smith T.P.L."/>
        </authorList>
    </citation>
    <scope>NUCLEOTIDE SEQUENCE [LARGE SCALE GENOMIC DNA]</scope>
</reference>
<feature type="region of interest" description="Disordered" evidence="1">
    <location>
        <begin position="136"/>
        <end position="193"/>
    </location>
</feature>
<reference evidence="2" key="2">
    <citation type="submission" date="2025-08" db="UniProtKB">
        <authorList>
            <consortium name="Ensembl"/>
        </authorList>
    </citation>
    <scope>IDENTIFICATION</scope>
</reference>
<dbReference type="Proteomes" id="UP000314985">
    <property type="component" value="Chromosome 2"/>
</dbReference>
<evidence type="ECO:0000313" key="3">
    <source>
        <dbReference type="Proteomes" id="UP000314985"/>
    </source>
</evidence>
<evidence type="ECO:0000256" key="1">
    <source>
        <dbReference type="SAM" id="MobiDB-lite"/>
    </source>
</evidence>
<proteinExistence type="predicted"/>
<dbReference type="AlphaFoldDB" id="A0A4X1VUK1"/>
<organism evidence="2 3">
    <name type="scientific">Sus scrofa</name>
    <name type="common">Pig</name>
    <dbReference type="NCBI Taxonomy" id="9823"/>
    <lineage>
        <taxon>Eukaryota</taxon>
        <taxon>Metazoa</taxon>
        <taxon>Chordata</taxon>
        <taxon>Craniata</taxon>
        <taxon>Vertebrata</taxon>
        <taxon>Euteleostomi</taxon>
        <taxon>Mammalia</taxon>
        <taxon>Eutheria</taxon>
        <taxon>Laurasiatheria</taxon>
        <taxon>Artiodactyla</taxon>
        <taxon>Suina</taxon>
        <taxon>Suidae</taxon>
        <taxon>Sus</taxon>
    </lineage>
</organism>
<protein>
    <submittedName>
        <fullName evidence="2">Uncharacterized protein</fullName>
    </submittedName>
</protein>
<feature type="compositionally biased region" description="Gly residues" evidence="1">
    <location>
        <begin position="180"/>
        <end position="193"/>
    </location>
</feature>
<sequence length="193" mass="20779">EKGAGWSGRCGWPAPTHPGLPQGSTGHTYLDLHLVEGLAIVDTYHAAHHLGQDDHVSQVRLHYLWLLHGWRLLLGLAQALEQRVLLPPQTSVQPPPLPCAVRHVQQLVEVHAAVGELAEGPLLLLLYFRLREPGKGLSKTPTPTSHPCSGVTGPAIPAENRAKLWSTKADRNRSSRAGSRQGGKHGPGLQGLA</sequence>
<evidence type="ECO:0000313" key="2">
    <source>
        <dbReference type="Ensembl" id="ENSSSCP00070045334.1"/>
    </source>
</evidence>
<accession>A0A4X1VUK1</accession>
<name>A0A4X1VUK1_PIG</name>
<dbReference type="Ensembl" id="ENSSSCT00070053489.1">
    <property type="protein sequence ID" value="ENSSSCP00070045334.1"/>
    <property type="gene ID" value="ENSSSCG00070026678.1"/>
</dbReference>